<evidence type="ECO:0000256" key="9">
    <source>
        <dbReference type="ARBA" id="ARBA00023235"/>
    </source>
</evidence>
<comment type="caution">
    <text evidence="15">The sequence shown here is derived from an EMBL/GenBank/DDBJ whole genome shotgun (WGS) entry which is preliminary data.</text>
</comment>
<dbReference type="InterPro" id="IPR015443">
    <property type="entry name" value="Aldose_1-epimerase"/>
</dbReference>
<evidence type="ECO:0000256" key="8">
    <source>
        <dbReference type="ARBA" id="ARBA00022837"/>
    </source>
</evidence>
<dbReference type="PIRSF" id="PIRSF005096">
    <property type="entry name" value="GALM"/>
    <property type="match status" value="1"/>
</dbReference>
<evidence type="ECO:0000256" key="1">
    <source>
        <dbReference type="ARBA" id="ARBA00001614"/>
    </source>
</evidence>
<dbReference type="GO" id="GO:0004034">
    <property type="term" value="F:aldose 1-epimerase activity"/>
    <property type="evidence" value="ECO:0007669"/>
    <property type="project" value="UniProtKB-EC"/>
</dbReference>
<feature type="binding site" evidence="14">
    <location>
        <begin position="84"/>
        <end position="85"/>
    </location>
    <ligand>
        <name>beta-D-galactose</name>
        <dbReference type="ChEBI" id="CHEBI:27667"/>
    </ligand>
</feature>
<dbReference type="EC" id="5.1.3.3" evidence="6 11"/>
<dbReference type="CDD" id="cd09019">
    <property type="entry name" value="galactose_mutarotase_like"/>
    <property type="match status" value="1"/>
</dbReference>
<dbReference type="Pfam" id="PF01263">
    <property type="entry name" value="Aldose_epim"/>
    <property type="match status" value="1"/>
</dbReference>
<dbReference type="GO" id="GO:0033499">
    <property type="term" value="P:galactose catabolic process via UDP-galactose, Leloir pathway"/>
    <property type="evidence" value="ECO:0007669"/>
    <property type="project" value="TreeGrafter"/>
</dbReference>
<evidence type="ECO:0000256" key="5">
    <source>
        <dbReference type="ARBA" id="ARBA00011245"/>
    </source>
</evidence>
<feature type="active site" description="Proton acceptor" evidence="12">
    <location>
        <position position="316"/>
    </location>
</feature>
<evidence type="ECO:0000256" key="6">
    <source>
        <dbReference type="ARBA" id="ARBA00013185"/>
    </source>
</evidence>
<organism evidence="15 16">
    <name type="scientific">Aureibacter tunicatorum</name>
    <dbReference type="NCBI Taxonomy" id="866807"/>
    <lineage>
        <taxon>Bacteria</taxon>
        <taxon>Pseudomonadati</taxon>
        <taxon>Bacteroidota</taxon>
        <taxon>Cytophagia</taxon>
        <taxon>Cytophagales</taxon>
        <taxon>Persicobacteraceae</taxon>
        <taxon>Aureibacter</taxon>
    </lineage>
</organism>
<evidence type="ECO:0000256" key="3">
    <source>
        <dbReference type="ARBA" id="ARBA00005028"/>
    </source>
</evidence>
<comment type="cofactor">
    <cofactor evidence="2">
        <name>Ca(2+)</name>
        <dbReference type="ChEBI" id="CHEBI:29108"/>
    </cofactor>
</comment>
<reference evidence="15" key="1">
    <citation type="submission" date="2023-07" db="EMBL/GenBank/DDBJ databases">
        <title>Genomic Encyclopedia of Type Strains, Phase IV (KMG-IV): sequencing the most valuable type-strain genomes for metagenomic binning, comparative biology and taxonomic classification.</title>
        <authorList>
            <person name="Goeker M."/>
        </authorList>
    </citation>
    <scope>NUCLEOTIDE SEQUENCE</scope>
    <source>
        <strain evidence="15">DSM 26174</strain>
    </source>
</reference>
<feature type="active site" description="Proton donor" evidence="12">
    <location>
        <position position="181"/>
    </location>
</feature>
<evidence type="ECO:0000256" key="11">
    <source>
        <dbReference type="PIRNR" id="PIRNR005096"/>
    </source>
</evidence>
<evidence type="ECO:0000256" key="12">
    <source>
        <dbReference type="PIRSR" id="PIRSR005096-1"/>
    </source>
</evidence>
<proteinExistence type="inferred from homology"/>
<keyword evidence="8" id="KW-0106">Calcium</keyword>
<dbReference type="PANTHER" id="PTHR10091">
    <property type="entry name" value="ALDOSE-1-EPIMERASE"/>
    <property type="match status" value="1"/>
</dbReference>
<keyword evidence="9 11" id="KW-0413">Isomerase</keyword>
<keyword evidence="10 11" id="KW-0119">Carbohydrate metabolism</keyword>
<dbReference type="PROSITE" id="PS00545">
    <property type="entry name" value="ALDOSE_1_EPIMERASE"/>
    <property type="match status" value="1"/>
</dbReference>
<protein>
    <recommendedName>
        <fullName evidence="7 11">Aldose 1-epimerase</fullName>
        <ecNumber evidence="6 11">5.1.3.3</ecNumber>
    </recommendedName>
</protein>
<dbReference type="InterPro" id="IPR018052">
    <property type="entry name" value="Ald1_epimerase_CS"/>
</dbReference>
<comment type="catalytic activity">
    <reaction evidence="1 11">
        <text>alpha-D-glucose = beta-D-glucose</text>
        <dbReference type="Rhea" id="RHEA:10264"/>
        <dbReference type="ChEBI" id="CHEBI:15903"/>
        <dbReference type="ChEBI" id="CHEBI:17925"/>
        <dbReference type="EC" id="5.1.3.3"/>
    </reaction>
</comment>
<comment type="pathway">
    <text evidence="3 11">Carbohydrate metabolism; hexose metabolism.</text>
</comment>
<name>A0AAE3XRF6_9BACT</name>
<dbReference type="Proteomes" id="UP001185092">
    <property type="component" value="Unassembled WGS sequence"/>
</dbReference>
<dbReference type="GO" id="GO:0030246">
    <property type="term" value="F:carbohydrate binding"/>
    <property type="evidence" value="ECO:0007669"/>
    <property type="project" value="InterPro"/>
</dbReference>
<gene>
    <name evidence="15" type="ORF">HNQ88_003631</name>
</gene>
<evidence type="ECO:0000256" key="10">
    <source>
        <dbReference type="ARBA" id="ARBA00023277"/>
    </source>
</evidence>
<evidence type="ECO:0000256" key="13">
    <source>
        <dbReference type="PIRSR" id="PIRSR005096-2"/>
    </source>
</evidence>
<comment type="subunit">
    <text evidence="5">Monomer.</text>
</comment>
<dbReference type="SUPFAM" id="SSF74650">
    <property type="entry name" value="Galactose mutarotase-like"/>
    <property type="match status" value="1"/>
</dbReference>
<feature type="binding site" evidence="14">
    <location>
        <begin position="181"/>
        <end position="183"/>
    </location>
    <ligand>
        <name>beta-D-galactose</name>
        <dbReference type="ChEBI" id="CHEBI:27667"/>
    </ligand>
</feature>
<dbReference type="InterPro" id="IPR011013">
    <property type="entry name" value="Gal_mutarotase_sf_dom"/>
</dbReference>
<dbReference type="Gene3D" id="2.70.98.10">
    <property type="match status" value="1"/>
</dbReference>
<accession>A0AAE3XRF6</accession>
<evidence type="ECO:0000313" key="15">
    <source>
        <dbReference type="EMBL" id="MDR6240555.1"/>
    </source>
</evidence>
<evidence type="ECO:0000313" key="16">
    <source>
        <dbReference type="Proteomes" id="UP001185092"/>
    </source>
</evidence>
<dbReference type="AlphaFoldDB" id="A0AAE3XRF6"/>
<dbReference type="NCBIfam" id="NF008277">
    <property type="entry name" value="PRK11055.1"/>
    <property type="match status" value="1"/>
</dbReference>
<dbReference type="RefSeq" id="WP_309940576.1">
    <property type="nucleotide sequence ID" value="NZ_AP025306.1"/>
</dbReference>
<comment type="similarity">
    <text evidence="4 11">Belongs to the aldose epimerase family.</text>
</comment>
<dbReference type="InterPro" id="IPR047215">
    <property type="entry name" value="Galactose_mutarotase-like"/>
</dbReference>
<dbReference type="InterPro" id="IPR014718">
    <property type="entry name" value="GH-type_carb-bd"/>
</dbReference>
<dbReference type="EMBL" id="JAVDQD010000005">
    <property type="protein sequence ID" value="MDR6240555.1"/>
    <property type="molecule type" value="Genomic_DNA"/>
</dbReference>
<sequence>MIETKSVIVEPFGKTQACQEVSLFHLKNSKGVEAVLTNYGATLVSFMCPDRDGNIEDIVLGFDNIEAYEKDECYIGSTVGRNCNRIAEGKFELAGKEFNLPINNGPNHLHGGIDAFNKRVWGSEVCDENSVKFTLRSVSNENGYPGNLDISVQYTLNDNNELRIDYRGFTDELTLCNLTNHSYFNLTGGCKSSVLNHELKISASCFTPVDENMIPTGEMMPVKSSPFDFTTFKTLKADWNQDENDQLKIANGYDHNFALDEDEEIRVQAIDPRSGRRLTVKSSQPGLHLYTGNFLKQDIIGKEGKPYENQDGFCLECQYFPNAINVGDFTSPVLSPDDKYEEFIVFKVDSI</sequence>
<feature type="binding site" evidence="13">
    <location>
        <position position="254"/>
    </location>
    <ligand>
        <name>beta-D-galactose</name>
        <dbReference type="ChEBI" id="CHEBI:27667"/>
    </ligand>
</feature>
<dbReference type="InterPro" id="IPR008183">
    <property type="entry name" value="Aldose_1/G6P_1-epimerase"/>
</dbReference>
<dbReference type="PANTHER" id="PTHR10091:SF0">
    <property type="entry name" value="GALACTOSE MUTAROTASE"/>
    <property type="match status" value="1"/>
</dbReference>
<keyword evidence="16" id="KW-1185">Reference proteome</keyword>
<evidence type="ECO:0000256" key="4">
    <source>
        <dbReference type="ARBA" id="ARBA00006206"/>
    </source>
</evidence>
<evidence type="ECO:0000256" key="7">
    <source>
        <dbReference type="ARBA" id="ARBA00014165"/>
    </source>
</evidence>
<dbReference type="GO" id="GO:0006006">
    <property type="term" value="P:glucose metabolic process"/>
    <property type="evidence" value="ECO:0007669"/>
    <property type="project" value="TreeGrafter"/>
</dbReference>
<evidence type="ECO:0000256" key="2">
    <source>
        <dbReference type="ARBA" id="ARBA00001913"/>
    </source>
</evidence>
<evidence type="ECO:0000256" key="14">
    <source>
        <dbReference type="PIRSR" id="PIRSR005096-3"/>
    </source>
</evidence>